<gene>
    <name evidence="4" type="ORF">ACFQZU_01095</name>
</gene>
<protein>
    <submittedName>
        <fullName evidence="4">Carbamoyltransferase</fullName>
    </submittedName>
</protein>
<dbReference type="InterPro" id="IPR038152">
    <property type="entry name" value="Carbam_trans_C_sf"/>
</dbReference>
<dbReference type="InterPro" id="IPR051338">
    <property type="entry name" value="NodU/CmcH_Carbamoyltrnsfr"/>
</dbReference>
<proteinExistence type="inferred from homology"/>
<dbReference type="Pfam" id="PF16861">
    <property type="entry name" value="Carbam_trans_C"/>
    <property type="match status" value="1"/>
</dbReference>
<keyword evidence="5" id="KW-1185">Reference proteome</keyword>
<reference evidence="5" key="1">
    <citation type="journal article" date="2019" name="Int. J. Syst. Evol. Microbiol.">
        <title>The Global Catalogue of Microorganisms (GCM) 10K type strain sequencing project: providing services to taxonomists for standard genome sequencing and annotation.</title>
        <authorList>
            <consortium name="The Broad Institute Genomics Platform"/>
            <consortium name="The Broad Institute Genome Sequencing Center for Infectious Disease"/>
            <person name="Wu L."/>
            <person name="Ma J."/>
        </authorList>
    </citation>
    <scope>NUCLEOTIDE SEQUENCE [LARGE SCALE GENOMIC DNA]</scope>
    <source>
        <strain evidence="5">CCUG 63369</strain>
    </source>
</reference>
<dbReference type="InterPro" id="IPR043129">
    <property type="entry name" value="ATPase_NBD"/>
</dbReference>
<comment type="similarity">
    <text evidence="1">Belongs to the NodU/CmcH family.</text>
</comment>
<evidence type="ECO:0000256" key="1">
    <source>
        <dbReference type="ARBA" id="ARBA00006129"/>
    </source>
</evidence>
<dbReference type="CDD" id="cd24098">
    <property type="entry name" value="ASKHA_NBD_TobZ_N"/>
    <property type="match status" value="1"/>
</dbReference>
<evidence type="ECO:0000313" key="4">
    <source>
        <dbReference type="EMBL" id="MFD0799918.1"/>
    </source>
</evidence>
<dbReference type="Gene3D" id="3.90.870.20">
    <property type="entry name" value="Carbamoyltransferase, C-terminal domain"/>
    <property type="match status" value="1"/>
</dbReference>
<dbReference type="InterPro" id="IPR003696">
    <property type="entry name" value="Carbtransf_dom"/>
</dbReference>
<evidence type="ECO:0000259" key="3">
    <source>
        <dbReference type="Pfam" id="PF16861"/>
    </source>
</evidence>
<dbReference type="InterPro" id="IPR031730">
    <property type="entry name" value="Carbam_trans_C"/>
</dbReference>
<dbReference type="Proteomes" id="UP001596956">
    <property type="component" value="Unassembled WGS sequence"/>
</dbReference>
<evidence type="ECO:0000313" key="5">
    <source>
        <dbReference type="Proteomes" id="UP001596956"/>
    </source>
</evidence>
<dbReference type="PANTHER" id="PTHR34847:SF1">
    <property type="entry name" value="NODULATION PROTEIN U"/>
    <property type="match status" value="1"/>
</dbReference>
<dbReference type="Pfam" id="PF02543">
    <property type="entry name" value="Carbam_trans_N"/>
    <property type="match status" value="1"/>
</dbReference>
<comment type="caution">
    <text evidence="4">The sequence shown here is derived from an EMBL/GenBank/DDBJ whole genome shotgun (WGS) entry which is preliminary data.</text>
</comment>
<feature type="domain" description="Carbamoyltransferase C-terminal" evidence="3">
    <location>
        <begin position="403"/>
        <end position="586"/>
    </location>
</feature>
<evidence type="ECO:0000259" key="2">
    <source>
        <dbReference type="Pfam" id="PF02543"/>
    </source>
</evidence>
<dbReference type="Gene3D" id="3.30.420.40">
    <property type="match status" value="2"/>
</dbReference>
<organism evidence="4 5">
    <name type="scientific">Streptomonospora algeriensis</name>
    <dbReference type="NCBI Taxonomy" id="995084"/>
    <lineage>
        <taxon>Bacteria</taxon>
        <taxon>Bacillati</taxon>
        <taxon>Actinomycetota</taxon>
        <taxon>Actinomycetes</taxon>
        <taxon>Streptosporangiales</taxon>
        <taxon>Nocardiopsidaceae</taxon>
        <taxon>Streptomonospora</taxon>
    </lineage>
</organism>
<name>A0ABW3BAT9_9ACTN</name>
<accession>A0ABW3BAT9</accession>
<dbReference type="PANTHER" id="PTHR34847">
    <property type="entry name" value="NODULATION PROTEIN U"/>
    <property type="match status" value="1"/>
</dbReference>
<dbReference type="SUPFAM" id="SSF53067">
    <property type="entry name" value="Actin-like ATPase domain"/>
    <property type="match status" value="1"/>
</dbReference>
<feature type="domain" description="Carbamoyltransferase" evidence="2">
    <location>
        <begin position="6"/>
        <end position="346"/>
    </location>
</feature>
<sequence length="606" mass="67467">MGNAYLGISSFYHDSAATLVVDGAVRAAAQEERFTRRRHDASFPKNAVAYCLESAGLKLGDLEAAVYYEDPELKYDRVRSNFRTAGPRAFKAFLTAMPQWDSWKRDVLTTVRHELAEIFPGESCEVRHSTHHRSHAASAFFPSPYEKAAVLTVDGVGEWETTSIWRGDGVELEQLAAVHYPHSIGFLYSAFTQYCGFKVDSGEYKLMGLAPYGRPRYAGLIRDELVDLKEDGSFELNTRYFDYQHGQRMVGRAFERLFGRRCRTGDEDVEQFHCDVAASVQKVTEDAVLGLARRAQEATGLDRLVMAGGVALNCVANGVLDRTEMFGELWIQPAAGDAGCSLGAAMDASVRDTGRRPHLASGSDAMQGALLGPEYPPEEIRRRLDAMGAAYEDRGEGIWDATADRLAEGDVVGWFQGRMEFGPRALGNRSILGDARDTAMQRTMNLKIKYRESFRPFAPAVLDERADEYFLRRSPSPYMLVVSDVAPHLRLATDGGLGSINDVRSSVPAVTHVDYSARVQTVTQQSNPSFHRLISRFADRTGSPVLVNTSFNVRGEPIVMTPEHAYTCFMRTEMDSLAIGPFLLRKQDQPEFTDSQDDWRSQIPLD</sequence>
<dbReference type="EMBL" id="JBHTHR010000010">
    <property type="protein sequence ID" value="MFD0799918.1"/>
    <property type="molecule type" value="Genomic_DNA"/>
</dbReference>